<feature type="binding site" evidence="11">
    <location>
        <position position="162"/>
    </location>
    <ligand>
        <name>NAD(+)</name>
        <dbReference type="ChEBI" id="CHEBI:57540"/>
    </ligand>
</feature>
<dbReference type="InterPro" id="IPR014026">
    <property type="entry name" value="UDP-Glc/GDP-Man_DH_dimer"/>
</dbReference>
<dbReference type="InterPro" id="IPR036291">
    <property type="entry name" value="NAD(P)-bd_dom_sf"/>
</dbReference>
<dbReference type="PROSITE" id="PS51257">
    <property type="entry name" value="PROKAR_LIPOPROTEIN"/>
    <property type="match status" value="1"/>
</dbReference>
<feature type="binding site" evidence="10">
    <location>
        <begin position="273"/>
        <end position="277"/>
    </location>
    <ligand>
        <name>substrate</name>
    </ligand>
</feature>
<evidence type="ECO:0000256" key="6">
    <source>
        <dbReference type="ARBA" id="ARBA00023027"/>
    </source>
</evidence>
<evidence type="ECO:0000256" key="5">
    <source>
        <dbReference type="ARBA" id="ARBA00023002"/>
    </source>
</evidence>
<feature type="binding site" evidence="11">
    <location>
        <position position="30"/>
    </location>
    <ligand>
        <name>NAD(+)</name>
        <dbReference type="ChEBI" id="CHEBI:57540"/>
    </ligand>
</feature>
<evidence type="ECO:0000256" key="9">
    <source>
        <dbReference type="PIRSR" id="PIRSR500134-1"/>
    </source>
</evidence>
<evidence type="ECO:0000256" key="10">
    <source>
        <dbReference type="PIRSR" id="PIRSR500134-2"/>
    </source>
</evidence>
<keyword evidence="6 8" id="KW-0520">NAD</keyword>
<dbReference type="Gene3D" id="1.20.5.100">
    <property type="entry name" value="Cytochrome c1, transmembrane anchor, C-terminal"/>
    <property type="match status" value="1"/>
</dbReference>
<evidence type="ECO:0000313" key="13">
    <source>
        <dbReference type="EMBL" id="ABJ87618.1"/>
    </source>
</evidence>
<protein>
    <recommendedName>
        <fullName evidence="4 8">UDP-glucose 6-dehydrogenase</fullName>
        <ecNumber evidence="3 8">1.1.1.22</ecNumber>
    </recommendedName>
</protein>
<gene>
    <name evidence="13" type="ordered locus">Acid_6697</name>
</gene>
<dbReference type="PIRSF" id="PIRSF000124">
    <property type="entry name" value="UDPglc_GDPman_dh"/>
    <property type="match status" value="1"/>
</dbReference>
<feature type="binding site" evidence="10">
    <location>
        <position position="344"/>
    </location>
    <ligand>
        <name>substrate</name>
    </ligand>
</feature>
<sequence>MRVTVIGTGYVGTVTGACLAYLGHQVTCVDTDAAKIARLQRGESPIYEPHLEPLLALAAERGGLEFSTEVSGAVCASDVIFIAVGTPPLPSGEANLTYLESAARSIGAAMDGSRFRVIVNKSTVPVGSGNLVEALVREGVGETRAGERIRFGVASNPEFLREGSAVADSLYPDRIVVGGDAATVAVMRELYEPLVAQVFTPPPGVPRPSSMISVPLLSTSLTSAEMIKYAANAFLAMKIGFANEIANICERVGAEGPEVMAGIGLDSRIGAKFLNPGVGWGGSCFGKDIQSLLHTAKEYGYTSKLLEATLEVNAAQRQMVIQKLQEKLYILKGRTIGLLGLAFKPDTDDLRDAPALHIAERLMQMGVRVKAYDPIANAACREQRPELKMRYCDSVQELASGADALVLVTEWHEFHNLDLGELAGLMANPILVDGRNFFVPERAMQAGFDYCGIGRCARTRSTARMEATT</sequence>
<feature type="binding site" evidence="11">
    <location>
        <position position="86"/>
    </location>
    <ligand>
        <name>NAD(+)</name>
        <dbReference type="ChEBI" id="CHEBI:57540"/>
    </ligand>
</feature>
<dbReference type="SUPFAM" id="SSF52413">
    <property type="entry name" value="UDP-glucose/GDP-mannose dehydrogenase C-terminal domain"/>
    <property type="match status" value="1"/>
</dbReference>
<dbReference type="HOGENOM" id="CLU_023810_1_2_0"/>
<keyword evidence="5 8" id="KW-0560">Oxidoreductase</keyword>
<accession>Q01RV2</accession>
<dbReference type="InParanoid" id="Q01RV2"/>
<dbReference type="PANTHER" id="PTHR43750">
    <property type="entry name" value="UDP-GLUCOSE 6-DEHYDROGENASE TUAD"/>
    <property type="match status" value="1"/>
</dbReference>
<evidence type="ECO:0000256" key="7">
    <source>
        <dbReference type="ARBA" id="ARBA00047473"/>
    </source>
</evidence>
<dbReference type="SMART" id="SM00984">
    <property type="entry name" value="UDPG_MGDP_dh_C"/>
    <property type="match status" value="1"/>
</dbReference>
<proteinExistence type="inferred from homology"/>
<evidence type="ECO:0000256" key="1">
    <source>
        <dbReference type="ARBA" id="ARBA00004701"/>
    </source>
</evidence>
<evidence type="ECO:0000256" key="3">
    <source>
        <dbReference type="ARBA" id="ARBA00012954"/>
    </source>
</evidence>
<dbReference type="Pfam" id="PF00984">
    <property type="entry name" value="UDPG_MGDP_dh"/>
    <property type="match status" value="1"/>
</dbReference>
<dbReference type="EMBL" id="CP000473">
    <property type="protein sequence ID" value="ABJ87618.1"/>
    <property type="molecule type" value="Genomic_DNA"/>
</dbReference>
<dbReference type="PIRSF" id="PIRSF500134">
    <property type="entry name" value="UDPglc_DH_bac"/>
    <property type="match status" value="1"/>
</dbReference>
<dbReference type="SUPFAM" id="SSF51735">
    <property type="entry name" value="NAD(P)-binding Rossmann-fold domains"/>
    <property type="match status" value="1"/>
</dbReference>
<dbReference type="NCBIfam" id="TIGR03026">
    <property type="entry name" value="NDP-sugDHase"/>
    <property type="match status" value="1"/>
</dbReference>
<dbReference type="Pfam" id="PF03720">
    <property type="entry name" value="UDPG_MGDP_dh_C"/>
    <property type="match status" value="1"/>
</dbReference>
<dbReference type="InterPro" id="IPR017476">
    <property type="entry name" value="UDP-Glc/GDP-Man"/>
</dbReference>
<organism evidence="13">
    <name type="scientific">Solibacter usitatus (strain Ellin6076)</name>
    <dbReference type="NCBI Taxonomy" id="234267"/>
    <lineage>
        <taxon>Bacteria</taxon>
        <taxon>Pseudomonadati</taxon>
        <taxon>Acidobacteriota</taxon>
        <taxon>Terriglobia</taxon>
        <taxon>Bryobacterales</taxon>
        <taxon>Solibacteraceae</taxon>
        <taxon>Candidatus Solibacter</taxon>
    </lineage>
</organism>
<name>Q01RV2_SOLUE</name>
<dbReference type="InterPro" id="IPR036220">
    <property type="entry name" value="UDP-Glc/GDP-Man_DH_C_sf"/>
</dbReference>
<feature type="binding site" evidence="11">
    <location>
        <position position="287"/>
    </location>
    <ligand>
        <name>NAD(+)</name>
        <dbReference type="ChEBI" id="CHEBI:57540"/>
    </ligand>
</feature>
<dbReference type="AlphaFoldDB" id="Q01RV2"/>
<feature type="binding site" evidence="10">
    <location>
        <begin position="159"/>
        <end position="162"/>
    </location>
    <ligand>
        <name>substrate</name>
    </ligand>
</feature>
<dbReference type="Gene3D" id="3.40.50.720">
    <property type="entry name" value="NAD(P)-binding Rossmann-like Domain"/>
    <property type="match status" value="2"/>
</dbReference>
<dbReference type="GO" id="GO:0006065">
    <property type="term" value="P:UDP-glucuronate biosynthetic process"/>
    <property type="evidence" value="ECO:0007669"/>
    <property type="project" value="UniProtKB-UniPathway"/>
</dbReference>
<dbReference type="InterPro" id="IPR008927">
    <property type="entry name" value="6-PGluconate_DH-like_C_sf"/>
</dbReference>
<comment type="pathway">
    <text evidence="1">Nucleotide-sugar biosynthesis; UDP-alpha-D-glucuronate biosynthesis; UDP-alpha-D-glucuronate from UDP-alpha-D-glucose: step 1/1.</text>
</comment>
<feature type="binding site" evidence="10">
    <location>
        <position position="228"/>
    </location>
    <ligand>
        <name>substrate</name>
    </ligand>
</feature>
<dbReference type="SUPFAM" id="SSF48179">
    <property type="entry name" value="6-phosphogluconate dehydrogenase C-terminal domain-like"/>
    <property type="match status" value="1"/>
</dbReference>
<evidence type="ECO:0000256" key="8">
    <source>
        <dbReference type="PIRNR" id="PIRNR000124"/>
    </source>
</evidence>
<dbReference type="OrthoDB" id="9803238at2"/>
<dbReference type="GO" id="GO:0000271">
    <property type="term" value="P:polysaccharide biosynthetic process"/>
    <property type="evidence" value="ECO:0007669"/>
    <property type="project" value="InterPro"/>
</dbReference>
<dbReference type="InterPro" id="IPR014027">
    <property type="entry name" value="UDP-Glc/GDP-Man_DH_C"/>
</dbReference>
<evidence type="ECO:0000259" key="12">
    <source>
        <dbReference type="SMART" id="SM00984"/>
    </source>
</evidence>
<evidence type="ECO:0000256" key="4">
    <source>
        <dbReference type="ARBA" id="ARBA00015132"/>
    </source>
</evidence>
<comment type="similarity">
    <text evidence="2 8">Belongs to the UDP-glucose/GDP-mannose dehydrogenase family.</text>
</comment>
<dbReference type="KEGG" id="sus:Acid_6697"/>
<feature type="active site" description="Nucleophile" evidence="9">
    <location>
        <position position="284"/>
    </location>
</feature>
<dbReference type="FunCoup" id="Q01RV2">
    <property type="interactions" value="316"/>
</dbReference>
<dbReference type="InterPro" id="IPR028357">
    <property type="entry name" value="UDPglc_DH_bac"/>
</dbReference>
<evidence type="ECO:0000256" key="2">
    <source>
        <dbReference type="ARBA" id="ARBA00006601"/>
    </source>
</evidence>
<reference evidence="13" key="1">
    <citation type="submission" date="2006-10" db="EMBL/GenBank/DDBJ databases">
        <title>Complete sequence of Solibacter usitatus Ellin6076.</title>
        <authorList>
            <consortium name="US DOE Joint Genome Institute"/>
            <person name="Copeland A."/>
            <person name="Lucas S."/>
            <person name="Lapidus A."/>
            <person name="Barry K."/>
            <person name="Detter J.C."/>
            <person name="Glavina del Rio T."/>
            <person name="Hammon N."/>
            <person name="Israni S."/>
            <person name="Dalin E."/>
            <person name="Tice H."/>
            <person name="Pitluck S."/>
            <person name="Thompson L.S."/>
            <person name="Brettin T."/>
            <person name="Bruce D."/>
            <person name="Han C."/>
            <person name="Tapia R."/>
            <person name="Gilna P."/>
            <person name="Schmutz J."/>
            <person name="Larimer F."/>
            <person name="Land M."/>
            <person name="Hauser L."/>
            <person name="Kyrpides N."/>
            <person name="Mikhailova N."/>
            <person name="Janssen P.H."/>
            <person name="Kuske C.R."/>
            <person name="Richardson P."/>
        </authorList>
    </citation>
    <scope>NUCLEOTIDE SEQUENCE</scope>
    <source>
        <strain evidence="13">Ellin6076</strain>
    </source>
</reference>
<dbReference type="Pfam" id="PF03721">
    <property type="entry name" value="UDPG_MGDP_dh_N"/>
    <property type="match status" value="1"/>
</dbReference>
<dbReference type="GO" id="GO:0003979">
    <property type="term" value="F:UDP-glucose 6-dehydrogenase activity"/>
    <property type="evidence" value="ECO:0007669"/>
    <property type="project" value="UniProtKB-EC"/>
</dbReference>
<feature type="binding site" evidence="11">
    <location>
        <position position="351"/>
    </location>
    <ligand>
        <name>NAD(+)</name>
        <dbReference type="ChEBI" id="CHEBI:57540"/>
    </ligand>
</feature>
<comment type="catalytic activity">
    <reaction evidence="7 8">
        <text>UDP-alpha-D-glucose + 2 NAD(+) + H2O = UDP-alpha-D-glucuronate + 2 NADH + 3 H(+)</text>
        <dbReference type="Rhea" id="RHEA:23596"/>
        <dbReference type="ChEBI" id="CHEBI:15377"/>
        <dbReference type="ChEBI" id="CHEBI:15378"/>
        <dbReference type="ChEBI" id="CHEBI:57540"/>
        <dbReference type="ChEBI" id="CHEBI:57945"/>
        <dbReference type="ChEBI" id="CHEBI:58052"/>
        <dbReference type="ChEBI" id="CHEBI:58885"/>
        <dbReference type="EC" id="1.1.1.22"/>
    </reaction>
</comment>
<feature type="binding site" evidence="11">
    <location>
        <position position="123"/>
    </location>
    <ligand>
        <name>NAD(+)</name>
        <dbReference type="ChEBI" id="CHEBI:57540"/>
    </ligand>
</feature>
<dbReference type="GO" id="GO:0051287">
    <property type="term" value="F:NAD binding"/>
    <property type="evidence" value="ECO:0007669"/>
    <property type="project" value="InterPro"/>
</dbReference>
<dbReference type="InterPro" id="IPR001732">
    <property type="entry name" value="UDP-Glc/GDP-Man_DH_N"/>
</dbReference>
<dbReference type="PANTHER" id="PTHR43750:SF3">
    <property type="entry name" value="UDP-GLUCOSE 6-DEHYDROGENASE TUAD"/>
    <property type="match status" value="1"/>
</dbReference>
<feature type="binding site" evidence="11">
    <location>
        <position position="35"/>
    </location>
    <ligand>
        <name>NAD(+)</name>
        <dbReference type="ChEBI" id="CHEBI:57540"/>
    </ligand>
</feature>
<evidence type="ECO:0000256" key="11">
    <source>
        <dbReference type="PIRSR" id="PIRSR500134-3"/>
    </source>
</evidence>
<feature type="domain" description="UDP-glucose/GDP-mannose dehydrogenase C-terminal" evidence="12">
    <location>
        <begin position="337"/>
        <end position="440"/>
    </location>
</feature>
<dbReference type="STRING" id="234267.Acid_6697"/>
<feature type="binding site" evidence="10">
    <location>
        <position position="281"/>
    </location>
    <ligand>
        <name>substrate</name>
    </ligand>
</feature>
<dbReference type="eggNOG" id="COG1004">
    <property type="taxonomic scope" value="Bacteria"/>
</dbReference>
<dbReference type="UniPathway" id="UPA00038">
    <property type="reaction ID" value="UER00491"/>
</dbReference>
<dbReference type="EC" id="1.1.1.22" evidence="3 8"/>